<dbReference type="EMBL" id="MLJW01005795">
    <property type="protein sequence ID" value="OIQ67646.1"/>
    <property type="molecule type" value="Genomic_DNA"/>
</dbReference>
<protein>
    <submittedName>
        <fullName evidence="4">Glutamyl-tRNA reductase</fullName>
        <ecNumber evidence="4">1.2.1.70</ecNumber>
    </submittedName>
</protein>
<gene>
    <name evidence="4" type="primary">hemA_17</name>
    <name evidence="4" type="ORF">GALL_507740</name>
</gene>
<dbReference type="PANTHER" id="PTHR43013:SF1">
    <property type="entry name" value="GLUTAMYL-TRNA REDUCTASE"/>
    <property type="match status" value="1"/>
</dbReference>
<accession>A0A1J5P8R0</accession>
<dbReference type="InterPro" id="IPR015895">
    <property type="entry name" value="4pyrrol_synth_GluRdtase_N"/>
</dbReference>
<feature type="domain" description="Glutamyl-tRNA reductase N-terminal" evidence="3">
    <location>
        <begin position="1"/>
        <end position="47"/>
    </location>
</feature>
<dbReference type="Gene3D" id="3.40.50.720">
    <property type="entry name" value="NAD(P)-binding Rossmann-like Domain"/>
    <property type="match status" value="1"/>
</dbReference>
<comment type="caution">
    <text evidence="4">The sequence shown here is derived from an EMBL/GenBank/DDBJ whole genome shotgun (WGS) entry which is preliminary data.</text>
</comment>
<dbReference type="GO" id="GO:0019353">
    <property type="term" value="P:protoporphyrinogen IX biosynthetic process from glutamate"/>
    <property type="evidence" value="ECO:0007669"/>
    <property type="project" value="TreeGrafter"/>
</dbReference>
<dbReference type="AlphaFoldDB" id="A0A1J5P8R0"/>
<evidence type="ECO:0000313" key="4">
    <source>
        <dbReference type="EMBL" id="OIQ67646.1"/>
    </source>
</evidence>
<dbReference type="Gene3D" id="3.30.460.30">
    <property type="entry name" value="Glutamyl-tRNA reductase, N-terminal domain"/>
    <property type="match status" value="1"/>
</dbReference>
<dbReference type="SUPFAM" id="SSF69075">
    <property type="entry name" value="Glutamyl tRNA-reductase dimerization domain"/>
    <property type="match status" value="1"/>
</dbReference>
<feature type="domain" description="Quinate/shikimate 5-dehydrogenase/glutamyl-tRNA reductase" evidence="2">
    <location>
        <begin position="63"/>
        <end position="189"/>
    </location>
</feature>
<dbReference type="InterPro" id="IPR015896">
    <property type="entry name" value="4pyrrol_synth_GluRdtase_dimer"/>
</dbReference>
<proteinExistence type="predicted"/>
<dbReference type="Pfam" id="PF05201">
    <property type="entry name" value="GlutR_N"/>
    <property type="match status" value="1"/>
</dbReference>
<dbReference type="InterPro" id="IPR036453">
    <property type="entry name" value="GluRdtase_dimer_dom_sf"/>
</dbReference>
<dbReference type="GO" id="GO:0050661">
    <property type="term" value="F:NADP binding"/>
    <property type="evidence" value="ECO:0007669"/>
    <property type="project" value="InterPro"/>
</dbReference>
<dbReference type="GO" id="GO:0008883">
    <property type="term" value="F:glutamyl-tRNA reductase activity"/>
    <property type="evidence" value="ECO:0007669"/>
    <property type="project" value="UniProtKB-EC"/>
</dbReference>
<dbReference type="SUPFAM" id="SSF51735">
    <property type="entry name" value="NAD(P)-binding Rossmann-fold domains"/>
    <property type="match status" value="1"/>
</dbReference>
<dbReference type="EC" id="1.2.1.70" evidence="4"/>
<organism evidence="4">
    <name type="scientific">mine drainage metagenome</name>
    <dbReference type="NCBI Taxonomy" id="410659"/>
    <lineage>
        <taxon>unclassified sequences</taxon>
        <taxon>metagenomes</taxon>
        <taxon>ecological metagenomes</taxon>
    </lineage>
</organism>
<name>A0A1J5P8R0_9ZZZZ</name>
<dbReference type="PANTHER" id="PTHR43013">
    <property type="entry name" value="GLUTAMYL-TRNA REDUCTASE"/>
    <property type="match status" value="1"/>
</dbReference>
<evidence type="ECO:0000259" key="1">
    <source>
        <dbReference type="Pfam" id="PF00745"/>
    </source>
</evidence>
<dbReference type="Pfam" id="PF01488">
    <property type="entry name" value="Shikimate_DH"/>
    <property type="match status" value="1"/>
</dbReference>
<dbReference type="InterPro" id="IPR036343">
    <property type="entry name" value="GluRdtase_N_sf"/>
</dbReference>
<dbReference type="SUPFAM" id="SSF69742">
    <property type="entry name" value="Glutamyl tRNA-reductase catalytic, N-terminal domain"/>
    <property type="match status" value="1"/>
</dbReference>
<keyword evidence="4" id="KW-0560">Oxidoreductase</keyword>
<dbReference type="InterPro" id="IPR006151">
    <property type="entry name" value="Shikm_DH/Glu-tRNA_Rdtase"/>
</dbReference>
<sequence length="309" mass="33238">MIVGEVEVAGQVREAFKQAQRRGESTSRIENLFQRALATSKKVKTTTDLGAAGRSIAQVALQLVEQRHWPLAGKRALVLGTGAYARVVVSALHSMECQDIDVFSASGRANRFSESHGTVPIHREGFTEALANADLVIACSGSGTHLLDAQLLTQARPAHAMLPILDLALSSDVAGDVHPLPTVDVIDLEVIGKNAPSERADAIAAARSIVQEAVVEFEADIASRSVDPVVASMRAHVGLLINEETDRVRRRSGESVASEVAHSLHRVTNALLHTPSIKARELARNGNEADYRQAIQLLFGIDFNDKQDV</sequence>
<evidence type="ECO:0000259" key="3">
    <source>
        <dbReference type="Pfam" id="PF05201"/>
    </source>
</evidence>
<dbReference type="Pfam" id="PF00745">
    <property type="entry name" value="GlutR_dimer"/>
    <property type="match status" value="1"/>
</dbReference>
<feature type="domain" description="Tetrapyrrole biosynthesis glutamyl-tRNA reductase dimerisation" evidence="1">
    <location>
        <begin position="206"/>
        <end position="301"/>
    </location>
</feature>
<evidence type="ECO:0000259" key="2">
    <source>
        <dbReference type="Pfam" id="PF01488"/>
    </source>
</evidence>
<dbReference type="NCBIfam" id="NF000750">
    <property type="entry name" value="PRK00045.3-4"/>
    <property type="match status" value="1"/>
</dbReference>
<reference evidence="4" key="1">
    <citation type="submission" date="2016-10" db="EMBL/GenBank/DDBJ databases">
        <title>Sequence of Gallionella enrichment culture.</title>
        <authorList>
            <person name="Poehlein A."/>
            <person name="Muehling M."/>
            <person name="Daniel R."/>
        </authorList>
    </citation>
    <scope>NUCLEOTIDE SEQUENCE</scope>
</reference>
<dbReference type="InterPro" id="IPR036291">
    <property type="entry name" value="NAD(P)-bd_dom_sf"/>
</dbReference>